<evidence type="ECO:0008006" key="5">
    <source>
        <dbReference type="Google" id="ProtNLM"/>
    </source>
</evidence>
<dbReference type="RefSeq" id="WP_182544444.1">
    <property type="nucleotide sequence ID" value="NZ_JACGWZ010000003.1"/>
</dbReference>
<organism evidence="3 4">
    <name type="scientific">Halosaccharopolyspora lacisalsi</name>
    <dbReference type="NCBI Taxonomy" id="1000566"/>
    <lineage>
        <taxon>Bacteria</taxon>
        <taxon>Bacillati</taxon>
        <taxon>Actinomycetota</taxon>
        <taxon>Actinomycetes</taxon>
        <taxon>Pseudonocardiales</taxon>
        <taxon>Pseudonocardiaceae</taxon>
        <taxon>Halosaccharopolyspora</taxon>
    </lineage>
</organism>
<comment type="caution">
    <text evidence="3">The sequence shown here is derived from an EMBL/GenBank/DDBJ whole genome shotgun (WGS) entry which is preliminary data.</text>
</comment>
<feature type="transmembrane region" description="Helical" evidence="2">
    <location>
        <begin position="81"/>
        <end position="100"/>
    </location>
</feature>
<accession>A0A839E2S5</accession>
<keyword evidence="4" id="KW-1185">Reference proteome</keyword>
<evidence type="ECO:0000313" key="3">
    <source>
        <dbReference type="EMBL" id="MBA8825228.1"/>
    </source>
</evidence>
<evidence type="ECO:0000256" key="1">
    <source>
        <dbReference type="SAM" id="MobiDB-lite"/>
    </source>
</evidence>
<gene>
    <name evidence="3" type="ORF">FHX42_002579</name>
</gene>
<evidence type="ECO:0000313" key="4">
    <source>
        <dbReference type="Proteomes" id="UP000569329"/>
    </source>
</evidence>
<feature type="transmembrane region" description="Helical" evidence="2">
    <location>
        <begin position="106"/>
        <end position="124"/>
    </location>
</feature>
<evidence type="ECO:0000256" key="2">
    <source>
        <dbReference type="SAM" id="Phobius"/>
    </source>
</evidence>
<keyword evidence="2" id="KW-1133">Transmembrane helix</keyword>
<name>A0A839E2S5_9PSEU</name>
<keyword evidence="2" id="KW-0472">Membrane</keyword>
<dbReference type="AlphaFoldDB" id="A0A839E2S5"/>
<feature type="region of interest" description="Disordered" evidence="1">
    <location>
        <begin position="1"/>
        <end position="66"/>
    </location>
</feature>
<protein>
    <recommendedName>
        <fullName evidence="5">PH domain-containing protein</fullName>
    </recommendedName>
</protein>
<reference evidence="3 4" key="1">
    <citation type="submission" date="2020-07" db="EMBL/GenBank/DDBJ databases">
        <title>Sequencing the genomes of 1000 actinobacteria strains.</title>
        <authorList>
            <person name="Klenk H.-P."/>
        </authorList>
    </citation>
    <scope>NUCLEOTIDE SEQUENCE [LARGE SCALE GENOMIC DNA]</scope>
    <source>
        <strain evidence="3 4">DSM 45975</strain>
    </source>
</reference>
<feature type="compositionally biased region" description="Basic and acidic residues" evidence="1">
    <location>
        <begin position="12"/>
        <end position="33"/>
    </location>
</feature>
<dbReference type="Proteomes" id="UP000569329">
    <property type="component" value="Unassembled WGS sequence"/>
</dbReference>
<sequence>MKWLPGGWQRADQAERERATTPHRDGSTRRVDIQRGATRHPAEETRVNPTATRDSAPPGGPSILGRDARDIDISATAFRNLIIGGGISGFLTVVCAAALSGSGSGFWLWLWQLLFGVIFLWFLISSRGVLSSRGFLVDRGGLYARTRGEVFGITWREIGAVGVGSLPWIQNKRPTHPERRQALEIYPADADFPERHPELERWRVEETAPMPGLPGVRYRFHLPPLSRLPHRMEQAVQSVAPRKWVGQYRRH</sequence>
<proteinExistence type="predicted"/>
<dbReference type="EMBL" id="JACGWZ010000003">
    <property type="protein sequence ID" value="MBA8825228.1"/>
    <property type="molecule type" value="Genomic_DNA"/>
</dbReference>
<keyword evidence="2" id="KW-0812">Transmembrane</keyword>